<accession>A0A6J7VGU3</accession>
<evidence type="ECO:0000313" key="1">
    <source>
        <dbReference type="EMBL" id="CAB5078214.1"/>
    </source>
</evidence>
<dbReference type="AlphaFoldDB" id="A0A6J7VGU3"/>
<proteinExistence type="predicted"/>
<sequence length="89" mass="9077">MVDGVAGAVVLAVELSALVGVSEGAGVLEGAATGVSLLVKAPDPTRIAVVPRRIRTSKVAMTPGVKGPFFFWAGATRGARGRRVLPPLR</sequence>
<name>A0A6J7VGU3_9ZZZZ</name>
<organism evidence="1">
    <name type="scientific">freshwater metagenome</name>
    <dbReference type="NCBI Taxonomy" id="449393"/>
    <lineage>
        <taxon>unclassified sequences</taxon>
        <taxon>metagenomes</taxon>
        <taxon>ecological metagenomes</taxon>
    </lineage>
</organism>
<protein>
    <submittedName>
        <fullName evidence="1">Unannotated protein</fullName>
    </submittedName>
</protein>
<dbReference type="EMBL" id="CAFBRC010000156">
    <property type="protein sequence ID" value="CAB5078214.1"/>
    <property type="molecule type" value="Genomic_DNA"/>
</dbReference>
<reference evidence="1" key="1">
    <citation type="submission" date="2020-05" db="EMBL/GenBank/DDBJ databases">
        <authorList>
            <person name="Chiriac C."/>
            <person name="Salcher M."/>
            <person name="Ghai R."/>
            <person name="Kavagutti S V."/>
        </authorList>
    </citation>
    <scope>NUCLEOTIDE SEQUENCE</scope>
</reference>
<gene>
    <name evidence="1" type="ORF">UFOPK4367_01540</name>
</gene>